<sequence length="105" mass="11869">MNLSSPCDQVAKSTNILVTERKGIWLSVSSPCYLQPPSFMQFKPAVELLNVPNIKQMLCLYDNKYKVVLLKAYDNNRFIGTAVTNAWRARMCKFLTILAIVGHST</sequence>
<evidence type="ECO:0000313" key="1">
    <source>
        <dbReference type="EMBL" id="EYB93746.1"/>
    </source>
</evidence>
<keyword evidence="2" id="KW-1185">Reference proteome</keyword>
<comment type="caution">
    <text evidence="1">The sequence shown here is derived from an EMBL/GenBank/DDBJ whole genome shotgun (WGS) entry which is preliminary data.</text>
</comment>
<dbReference type="AlphaFoldDB" id="A0A016STL3"/>
<dbReference type="EMBL" id="JARK01001515">
    <property type="protein sequence ID" value="EYB93746.1"/>
    <property type="molecule type" value="Genomic_DNA"/>
</dbReference>
<protein>
    <submittedName>
        <fullName evidence="1">Uncharacterized protein</fullName>
    </submittedName>
</protein>
<dbReference type="Proteomes" id="UP000024635">
    <property type="component" value="Unassembled WGS sequence"/>
</dbReference>
<reference evidence="2" key="1">
    <citation type="journal article" date="2015" name="Nat. Genet.">
        <title>The genome and transcriptome of the zoonotic hookworm Ancylostoma ceylanicum identify infection-specific gene families.</title>
        <authorList>
            <person name="Schwarz E.M."/>
            <person name="Hu Y."/>
            <person name="Antoshechkin I."/>
            <person name="Miller M.M."/>
            <person name="Sternberg P.W."/>
            <person name="Aroian R.V."/>
        </authorList>
    </citation>
    <scope>NUCLEOTIDE SEQUENCE</scope>
    <source>
        <strain evidence="2">HY135</strain>
    </source>
</reference>
<gene>
    <name evidence="1" type="primary">Acey_s0179.g726</name>
    <name evidence="1" type="ORF">Y032_0179g726</name>
</gene>
<accession>A0A016STL3</accession>
<name>A0A016STL3_9BILA</name>
<evidence type="ECO:0000313" key="2">
    <source>
        <dbReference type="Proteomes" id="UP000024635"/>
    </source>
</evidence>
<organism evidence="1 2">
    <name type="scientific">Ancylostoma ceylanicum</name>
    <dbReference type="NCBI Taxonomy" id="53326"/>
    <lineage>
        <taxon>Eukaryota</taxon>
        <taxon>Metazoa</taxon>
        <taxon>Ecdysozoa</taxon>
        <taxon>Nematoda</taxon>
        <taxon>Chromadorea</taxon>
        <taxon>Rhabditida</taxon>
        <taxon>Rhabditina</taxon>
        <taxon>Rhabditomorpha</taxon>
        <taxon>Strongyloidea</taxon>
        <taxon>Ancylostomatidae</taxon>
        <taxon>Ancylostomatinae</taxon>
        <taxon>Ancylostoma</taxon>
    </lineage>
</organism>
<proteinExistence type="predicted"/>
<dbReference type="OrthoDB" id="5882140at2759"/>